<sequence>MYESAASGAAATTPTAGGYTVGPVATITAKGARNVALRDSAVAAVAAAATGSGGTAVTTGTAGGLARACRRGGTVAAGATGRRAGSAMAARAAVAAGLITDAGHICRAVPGAGRGAGRGIDPVCPGEAGAAGTTGAAMAEQPGVAAVTARTPDACGHAGAADTAVAAVAPQPPPVPTGTAGRAGTTGPAVAAVADQPGRASAAAGLTEPASRAVATVAKQQPAGRARLPGCRPVGAVSDQRAPQKRLGGRIHRTQQTPLNSGLSAGIPTRGRSQRLHKLLVKRCHLYAERLILPSMGPEQPRNRRRHFIGSRSHHFRRRHRRGRISRAHLRTNTR</sequence>
<proteinExistence type="predicted"/>
<protein>
    <recommendedName>
        <fullName evidence="4">PE-PGRS family protein</fullName>
    </recommendedName>
</protein>
<dbReference type="AlphaFoldDB" id="A0AB33T066"/>
<evidence type="ECO:0000313" key="3">
    <source>
        <dbReference type="Proteomes" id="UP000050139"/>
    </source>
</evidence>
<evidence type="ECO:0000313" key="2">
    <source>
        <dbReference type="EMBL" id="CLX12411.1"/>
    </source>
</evidence>
<evidence type="ECO:0000256" key="1">
    <source>
        <dbReference type="SAM" id="MobiDB-lite"/>
    </source>
</evidence>
<feature type="region of interest" description="Disordered" evidence="1">
    <location>
        <begin position="313"/>
        <end position="335"/>
    </location>
</feature>
<dbReference type="EMBL" id="COPH01000054">
    <property type="protein sequence ID" value="CLX12411.1"/>
    <property type="molecule type" value="Genomic_DNA"/>
</dbReference>
<reference evidence="2 3" key="1">
    <citation type="submission" date="2015-03" db="EMBL/GenBank/DDBJ databases">
        <authorList>
            <consortium name="Pathogen Informatics"/>
            <person name="Murphy D."/>
        </authorList>
    </citation>
    <scope>NUCLEOTIDE SEQUENCE [LARGE SCALE GENOMIC DNA]</scope>
    <source>
        <strain evidence="2 3">0268S</strain>
    </source>
</reference>
<name>A0AB33T066_MYCTX</name>
<gene>
    <name evidence="2" type="ORF">ERS094118_04067</name>
</gene>
<comment type="caution">
    <text evidence="2">The sequence shown here is derived from an EMBL/GenBank/DDBJ whole genome shotgun (WGS) entry which is preliminary data.</text>
</comment>
<feature type="region of interest" description="Disordered" evidence="1">
    <location>
        <begin position="219"/>
        <end position="244"/>
    </location>
</feature>
<evidence type="ECO:0008006" key="4">
    <source>
        <dbReference type="Google" id="ProtNLM"/>
    </source>
</evidence>
<accession>A0AB33T066</accession>
<dbReference type="Proteomes" id="UP000050139">
    <property type="component" value="Unassembled WGS sequence"/>
</dbReference>
<organism evidence="2 3">
    <name type="scientific">Mycobacterium tuberculosis</name>
    <dbReference type="NCBI Taxonomy" id="1773"/>
    <lineage>
        <taxon>Bacteria</taxon>
        <taxon>Bacillati</taxon>
        <taxon>Actinomycetota</taxon>
        <taxon>Actinomycetes</taxon>
        <taxon>Mycobacteriales</taxon>
        <taxon>Mycobacteriaceae</taxon>
        <taxon>Mycobacterium</taxon>
        <taxon>Mycobacterium tuberculosis complex</taxon>
    </lineage>
</organism>